<evidence type="ECO:0000259" key="1">
    <source>
        <dbReference type="PROSITE" id="PS50994"/>
    </source>
</evidence>
<dbReference type="PANTHER" id="PTHR46889">
    <property type="entry name" value="TRANSPOSASE INSF FOR INSERTION SEQUENCE IS3B-RELATED"/>
    <property type="match status" value="1"/>
</dbReference>
<dbReference type="GO" id="GO:0015074">
    <property type="term" value="P:DNA integration"/>
    <property type="evidence" value="ECO:0007669"/>
    <property type="project" value="InterPro"/>
</dbReference>
<keyword evidence="3" id="KW-1185">Reference proteome</keyword>
<dbReference type="InterPro" id="IPR001584">
    <property type="entry name" value="Integrase_cat-core"/>
</dbReference>
<accession>A0A4Q0NV54</accession>
<dbReference type="InterPro" id="IPR012337">
    <property type="entry name" value="RNaseH-like_sf"/>
</dbReference>
<dbReference type="EMBL" id="QOVI01000003">
    <property type="protein sequence ID" value="RXG15444.1"/>
    <property type="molecule type" value="Genomic_DNA"/>
</dbReference>
<dbReference type="Gene3D" id="3.30.420.10">
    <property type="entry name" value="Ribonuclease H-like superfamily/Ribonuclease H"/>
    <property type="match status" value="1"/>
</dbReference>
<dbReference type="Pfam" id="PF00665">
    <property type="entry name" value="rve"/>
    <property type="match status" value="1"/>
</dbReference>
<dbReference type="NCBIfam" id="NF033516">
    <property type="entry name" value="transpos_IS3"/>
    <property type="match status" value="1"/>
</dbReference>
<dbReference type="InterPro" id="IPR025948">
    <property type="entry name" value="HTH-like_dom"/>
</dbReference>
<dbReference type="PROSITE" id="PS50994">
    <property type="entry name" value="INTEGRASE"/>
    <property type="match status" value="1"/>
</dbReference>
<dbReference type="PANTHER" id="PTHR46889:SF4">
    <property type="entry name" value="TRANSPOSASE INSO FOR INSERTION SEQUENCE ELEMENT IS911B-RELATED"/>
    <property type="match status" value="1"/>
</dbReference>
<evidence type="ECO:0000313" key="2">
    <source>
        <dbReference type="EMBL" id="RXG15444.1"/>
    </source>
</evidence>
<comment type="caution">
    <text evidence="2">The sequence shown here is derived from an EMBL/GenBank/DDBJ whole genome shotgun (WGS) entry which is preliminary data.</text>
</comment>
<dbReference type="InterPro" id="IPR048020">
    <property type="entry name" value="Transpos_IS3"/>
</dbReference>
<dbReference type="Pfam" id="PF13276">
    <property type="entry name" value="HTH_21"/>
    <property type="match status" value="1"/>
</dbReference>
<gene>
    <name evidence="2" type="ORF">DSM04_103333</name>
</gene>
<sequence length="284" mass="33186">MKFPVEKMCTMLAVSKSGYYHWLKSGPSTLWKENQKLSSLIKGIFEDSHQSYGAPRIKAELKALGFKVSKPRVSRMMKANYLYVKRKQKFKTTTTSNHKYPIAPNLLNQCFNVARANQVWVSDIIYVQTKQGWSYLTVIIDLFNRKVIGWALSDTLNTEDTVIKAWQMAIKNTTLTQPLIFHSDQGIQYASQGFTNLLKSYNGLVKQSMSRKGNCWDNAVAESIFKSLKVEWVYWHKYKLRSQAELSIFQWIETWYNTRRRHSYLGNRTIKEFEIDMYNQKLAA</sequence>
<reference evidence="2 3" key="1">
    <citation type="submission" date="2018-07" db="EMBL/GenBank/DDBJ databases">
        <title>Leeuwenhoekiella genomics.</title>
        <authorList>
            <person name="Tahon G."/>
            <person name="Willems A."/>
        </authorList>
    </citation>
    <scope>NUCLEOTIDE SEQUENCE [LARGE SCALE GENOMIC DNA]</scope>
    <source>
        <strain evidence="2 3">R-50232</strain>
    </source>
</reference>
<protein>
    <submittedName>
        <fullName evidence="2">Transposase InsO family protein</fullName>
    </submittedName>
</protein>
<proteinExistence type="predicted"/>
<name>A0A4Q0NV54_9FLAO</name>
<dbReference type="Pfam" id="PF13333">
    <property type="entry name" value="rve_2"/>
    <property type="match status" value="1"/>
</dbReference>
<feature type="domain" description="Integrase catalytic" evidence="1">
    <location>
        <begin position="100"/>
        <end position="277"/>
    </location>
</feature>
<dbReference type="SUPFAM" id="SSF53098">
    <property type="entry name" value="Ribonuclease H-like"/>
    <property type="match status" value="1"/>
</dbReference>
<dbReference type="InterPro" id="IPR050900">
    <property type="entry name" value="Transposase_IS3/IS150/IS904"/>
</dbReference>
<dbReference type="InterPro" id="IPR036397">
    <property type="entry name" value="RNaseH_sf"/>
</dbReference>
<dbReference type="Proteomes" id="UP000289821">
    <property type="component" value="Unassembled WGS sequence"/>
</dbReference>
<dbReference type="AlphaFoldDB" id="A0A4Q0NV54"/>
<dbReference type="GO" id="GO:0003676">
    <property type="term" value="F:nucleic acid binding"/>
    <property type="evidence" value="ECO:0007669"/>
    <property type="project" value="InterPro"/>
</dbReference>
<evidence type="ECO:0000313" key="3">
    <source>
        <dbReference type="Proteomes" id="UP000289821"/>
    </source>
</evidence>
<organism evidence="2 3">
    <name type="scientific">Leeuwenhoekiella aestuarii</name>
    <dbReference type="NCBI Taxonomy" id="2249426"/>
    <lineage>
        <taxon>Bacteria</taxon>
        <taxon>Pseudomonadati</taxon>
        <taxon>Bacteroidota</taxon>
        <taxon>Flavobacteriia</taxon>
        <taxon>Flavobacteriales</taxon>
        <taxon>Flavobacteriaceae</taxon>
        <taxon>Leeuwenhoekiella</taxon>
    </lineage>
</organism>